<dbReference type="Pfam" id="PF13432">
    <property type="entry name" value="TPR_16"/>
    <property type="match status" value="1"/>
</dbReference>
<evidence type="ECO:0000256" key="1">
    <source>
        <dbReference type="PROSITE-ProRule" id="PRU00339"/>
    </source>
</evidence>
<feature type="repeat" description="TPR" evidence="1">
    <location>
        <begin position="44"/>
        <end position="77"/>
    </location>
</feature>
<comment type="caution">
    <text evidence="2">The sequence shown here is derived from an EMBL/GenBank/DDBJ whole genome shotgun (WGS) entry which is preliminary data.</text>
</comment>
<keyword evidence="1" id="KW-0802">TPR repeat</keyword>
<name>A0A328AXZ7_9CAUL</name>
<dbReference type="Gene3D" id="3.40.50.2000">
    <property type="entry name" value="Glycogen Phosphorylase B"/>
    <property type="match status" value="1"/>
</dbReference>
<dbReference type="InterPro" id="IPR052943">
    <property type="entry name" value="TMTC_O-mannosyl-trnsfr"/>
</dbReference>
<gene>
    <name evidence="2" type="ORF">DJ021_09215</name>
</gene>
<protein>
    <submittedName>
        <fullName evidence="2">Uncharacterized protein</fullName>
    </submittedName>
</protein>
<dbReference type="InterPro" id="IPR011990">
    <property type="entry name" value="TPR-like_helical_dom_sf"/>
</dbReference>
<dbReference type="OrthoDB" id="7190635at2"/>
<feature type="repeat" description="TPR" evidence="1">
    <location>
        <begin position="78"/>
        <end position="111"/>
    </location>
</feature>
<dbReference type="InterPro" id="IPR019734">
    <property type="entry name" value="TPR_rpt"/>
</dbReference>
<keyword evidence="3" id="KW-1185">Reference proteome</keyword>
<dbReference type="Pfam" id="PF14559">
    <property type="entry name" value="TPR_19"/>
    <property type="match status" value="1"/>
</dbReference>
<sequence>MHRQMSQAHVEQLLRGAVALHQQGRLDEAAAAYGEVISQAPETLAAHSNLGSLLRQLDRLEEAERHLRRAAELAPGHPTPLGNLGHLLRWTGRYGEAAEVLEAALALDPGNGELATNLGAACLGLGRWADGWRLFAQREATTKARQKGFGFPMWQGEPLAGRSVFIWQEQGYGDQIQAARFVSGLKSAGAGRVTLAPPRPLVRLFATLDGVDEILPCDPGEAIVVPPHDVWTLPFALPQHLGVTLKTLTNQPYLAAPEAARRRWAGWPEGEVGFVWHGNPAQPVERYRGLPSPDLLEPLRGLARLVDLQAPRGDFADTAAIVEQLDLVITTDTAMAHLAGALGAPCWLMLPALGADWRWALEPSRSPWYPSMRIFRQRAAGDWADVVEAMRQALASGGRRSAEAVRRP</sequence>
<dbReference type="SMART" id="SM00028">
    <property type="entry name" value="TPR"/>
    <property type="match status" value="3"/>
</dbReference>
<dbReference type="Proteomes" id="UP000249842">
    <property type="component" value="Unassembled WGS sequence"/>
</dbReference>
<dbReference type="SUPFAM" id="SSF48452">
    <property type="entry name" value="TPR-like"/>
    <property type="match status" value="1"/>
</dbReference>
<proteinExistence type="predicted"/>
<evidence type="ECO:0000313" key="3">
    <source>
        <dbReference type="Proteomes" id="UP000249842"/>
    </source>
</evidence>
<dbReference type="Gene3D" id="1.25.40.10">
    <property type="entry name" value="Tetratricopeptide repeat domain"/>
    <property type="match status" value="1"/>
</dbReference>
<dbReference type="SUPFAM" id="SSF53756">
    <property type="entry name" value="UDP-Glycosyltransferase/glycogen phosphorylase"/>
    <property type="match status" value="1"/>
</dbReference>
<dbReference type="AlphaFoldDB" id="A0A328AXZ7"/>
<accession>A0A328AXZ7</accession>
<dbReference type="PANTHER" id="PTHR44809:SF1">
    <property type="entry name" value="PROTEIN O-MANNOSYL-TRANSFERASE TMTC1"/>
    <property type="match status" value="1"/>
</dbReference>
<dbReference type="PANTHER" id="PTHR44809">
    <property type="match status" value="1"/>
</dbReference>
<reference evidence="3" key="1">
    <citation type="submission" date="2018-05" db="EMBL/GenBank/DDBJ databases">
        <authorList>
            <person name="Li X."/>
        </authorList>
    </citation>
    <scope>NUCLEOTIDE SEQUENCE [LARGE SCALE GENOMIC DNA]</scope>
    <source>
        <strain evidence="3">HKS-05</strain>
    </source>
</reference>
<organism evidence="2 3">
    <name type="scientific">Phenylobacterium hankyongense</name>
    <dbReference type="NCBI Taxonomy" id="1813876"/>
    <lineage>
        <taxon>Bacteria</taxon>
        <taxon>Pseudomonadati</taxon>
        <taxon>Pseudomonadota</taxon>
        <taxon>Alphaproteobacteria</taxon>
        <taxon>Caulobacterales</taxon>
        <taxon>Caulobacteraceae</taxon>
        <taxon>Phenylobacterium</taxon>
    </lineage>
</organism>
<evidence type="ECO:0000313" key="2">
    <source>
        <dbReference type="EMBL" id="RAK59970.1"/>
    </source>
</evidence>
<dbReference type="EMBL" id="QFYP01000001">
    <property type="protein sequence ID" value="RAK59970.1"/>
    <property type="molecule type" value="Genomic_DNA"/>
</dbReference>
<dbReference type="PROSITE" id="PS50005">
    <property type="entry name" value="TPR"/>
    <property type="match status" value="2"/>
</dbReference>